<protein>
    <submittedName>
        <fullName evidence="7 9">Intraflagellar transport protein 80</fullName>
    </submittedName>
</protein>
<feature type="domain" description="IFT80 second beta-propeller" evidence="5">
    <location>
        <begin position="269"/>
        <end position="556"/>
    </location>
</feature>
<evidence type="ECO:0000256" key="2">
    <source>
        <dbReference type="ARBA" id="ARBA00023069"/>
    </source>
</evidence>
<comment type="subcellular location">
    <subcellularLocation>
        <location evidence="1">Cell projection</location>
        <location evidence="1">Cilium</location>
    </subcellularLocation>
</comment>
<dbReference type="AlphaFoldDB" id="A0A068W751"/>
<dbReference type="Pfam" id="PF23335">
    <property type="entry name" value="Beta-prop_IFT80_2nd"/>
    <property type="match status" value="1"/>
</dbReference>
<dbReference type="OrthoDB" id="408728at2759"/>
<feature type="repeat" description="WD" evidence="4">
    <location>
        <begin position="151"/>
        <end position="183"/>
    </location>
</feature>
<reference evidence="7 8" key="1">
    <citation type="journal article" date="2013" name="Nature">
        <title>The genomes of four tapeworm species reveal adaptations to parasitism.</title>
        <authorList>
            <person name="Tsai I.J."/>
            <person name="Zarowiecki M."/>
            <person name="Holroyd N."/>
            <person name="Garciarrubio A."/>
            <person name="Sanchez-Flores A."/>
            <person name="Brooks K.L."/>
            <person name="Tracey A."/>
            <person name="Bobes R.J."/>
            <person name="Fragoso G."/>
            <person name="Sciutto E."/>
            <person name="Aslett M."/>
            <person name="Beasley H."/>
            <person name="Bennett H.M."/>
            <person name="Cai J."/>
            <person name="Camicia F."/>
            <person name="Clark R."/>
            <person name="Cucher M."/>
            <person name="De Silva N."/>
            <person name="Day T.A."/>
            <person name="Deplazes P."/>
            <person name="Estrada K."/>
            <person name="Fernandez C."/>
            <person name="Holland P.W."/>
            <person name="Hou J."/>
            <person name="Hu S."/>
            <person name="Huckvale T."/>
            <person name="Hung S.S."/>
            <person name="Kamenetzky L."/>
            <person name="Keane J.A."/>
            <person name="Kiss F."/>
            <person name="Koziol U."/>
            <person name="Lambert O."/>
            <person name="Liu K."/>
            <person name="Luo X."/>
            <person name="Luo Y."/>
            <person name="Macchiaroli N."/>
            <person name="Nichol S."/>
            <person name="Paps J."/>
            <person name="Parkinson J."/>
            <person name="Pouchkina-Stantcheva N."/>
            <person name="Riddiford N."/>
            <person name="Rosenzvit M."/>
            <person name="Salinas G."/>
            <person name="Wasmuth J.D."/>
            <person name="Zamanian M."/>
            <person name="Zheng Y."/>
            <person name="Cai X."/>
            <person name="Soberon X."/>
            <person name="Olson P.D."/>
            <person name="Laclette J.P."/>
            <person name="Brehm K."/>
            <person name="Berriman M."/>
            <person name="Garciarrubio A."/>
            <person name="Bobes R.J."/>
            <person name="Fragoso G."/>
            <person name="Sanchez-Flores A."/>
            <person name="Estrada K."/>
            <person name="Cevallos M.A."/>
            <person name="Morett E."/>
            <person name="Gonzalez V."/>
            <person name="Portillo T."/>
            <person name="Ochoa-Leyva A."/>
            <person name="Jose M.V."/>
            <person name="Sciutto E."/>
            <person name="Landa A."/>
            <person name="Jimenez L."/>
            <person name="Valdes V."/>
            <person name="Carrero J.C."/>
            <person name="Larralde C."/>
            <person name="Morales-Montor J."/>
            <person name="Limon-Lason J."/>
            <person name="Soberon X."/>
            <person name="Laclette J.P."/>
        </authorList>
    </citation>
    <scope>NUCLEOTIDE SEQUENCE [LARGE SCALE GENOMIC DNA]</scope>
</reference>
<dbReference type="Pfam" id="PF00400">
    <property type="entry name" value="WD40"/>
    <property type="match status" value="3"/>
</dbReference>
<keyword evidence="4" id="KW-0853">WD repeat</keyword>
<gene>
    <name evidence="7" type="ORF">EgrG_000776900</name>
</gene>
<reference evidence="9" key="3">
    <citation type="submission" date="2020-10" db="UniProtKB">
        <authorList>
            <consortium name="WormBaseParasite"/>
        </authorList>
    </citation>
    <scope>IDENTIFICATION</scope>
</reference>
<dbReference type="EMBL" id="LK028576">
    <property type="protein sequence ID" value="CDS15375.1"/>
    <property type="molecule type" value="Genomic_DNA"/>
</dbReference>
<evidence type="ECO:0000256" key="3">
    <source>
        <dbReference type="ARBA" id="ARBA00023273"/>
    </source>
</evidence>
<dbReference type="Gene3D" id="1.25.40.470">
    <property type="match status" value="1"/>
</dbReference>
<dbReference type="GO" id="GO:0060271">
    <property type="term" value="P:cilium assembly"/>
    <property type="evidence" value="ECO:0007669"/>
    <property type="project" value="TreeGrafter"/>
</dbReference>
<dbReference type="WBParaSite" id="EgrG_000776900">
    <property type="protein sequence ID" value="EgrG_000776900"/>
    <property type="gene ID" value="EgrG_000776900"/>
</dbReference>
<accession>A0A068W751</accession>
<reference evidence="7" key="2">
    <citation type="submission" date="2014-06" db="EMBL/GenBank/DDBJ databases">
        <authorList>
            <person name="Aslett M."/>
        </authorList>
    </citation>
    <scope>NUCLEOTIDE SEQUENCE</scope>
</reference>
<dbReference type="InterPro" id="IPR001680">
    <property type="entry name" value="WD40_rpt"/>
</dbReference>
<sequence>MKLWRLSKKQHSTLLTLPESLFPVAIAACPPKLVAAGLNKSAAINTFAVSSTDGYFHLVNKSGRVEKSVEAHRGAVLGLRWSYNGDSFATCGEDGQVKVWSRSGMLRLTLVQKNLSVYALAWGPKSEQIVHTSGKQLTIRTIRSNATSLTWTAHDGLILKVDWNPINDLLISGGEDCKYKVWDSFGRLLFSSQVHNYPICSLAWKPTGDQFAVGSYNFLQLCDKLGWSQNVQKPKTGSLLDLAWSPNGANLAAASGNGSVIFAHPVGCRLEWAGFEVVLTDISSITVTKVCDDSVESLQFCQPVLHFSLAYGHLIALTINQCYIYSVKNFNTPVIVDLKDAIISIIVQSQDVFMLVDWGTLLIYNYSGRLISSVKNASVRTDFVYPGCIALSSDTIATKDSEDEKAIHLFEANSGKPVGDGKPIIHAADVMTLGLNQKESVAERRLAILDRNKDLFIYQVRVYGRSRPMIKLGSVVSAFMWSGTQNFLAAIKNEKLTIWYYPTVSFVDKELLDLTVEEKNVVEGGGKYCTLNGFNDNHVTIRRPEGTIVASSISPYPALLYALTSKNKWTQGTQLCRNAKDPLLWACLAGLAMATRRLDLVEDAYAALNKADKVEHIKSIREMASKEAQSAQTLLLAGQPKEAERTLLQAGLQFSAVMLNLAQFKWERALELANKNELSIAIVLSARHHYLSKIGRPENIQSFLNSQHQKIMDEETLKRTSRFKLSTFICFLSFTINSLDGNEHRKRRQQVTK</sequence>
<dbReference type="PROSITE" id="PS50082">
    <property type="entry name" value="WD_REPEATS_2"/>
    <property type="match status" value="2"/>
</dbReference>
<evidence type="ECO:0000259" key="6">
    <source>
        <dbReference type="Pfam" id="PF23387"/>
    </source>
</evidence>
<keyword evidence="7" id="KW-0282">Flagellum</keyword>
<dbReference type="PROSITE" id="PS50294">
    <property type="entry name" value="WD_REPEATS_REGION"/>
    <property type="match status" value="2"/>
</dbReference>
<dbReference type="PANTHER" id="PTHR24098:SF0">
    <property type="entry name" value="OUTER SEGMENT 5"/>
    <property type="match status" value="1"/>
</dbReference>
<dbReference type="Gene3D" id="2.130.10.10">
    <property type="entry name" value="YVTN repeat-like/Quinoprotein amine dehydrogenase"/>
    <property type="match status" value="1"/>
</dbReference>
<dbReference type="InterPro" id="IPR015943">
    <property type="entry name" value="WD40/YVTN_repeat-like_dom_sf"/>
</dbReference>
<evidence type="ECO:0000313" key="8">
    <source>
        <dbReference type="Proteomes" id="UP000492820"/>
    </source>
</evidence>
<dbReference type="GO" id="GO:0005929">
    <property type="term" value="C:cilium"/>
    <property type="evidence" value="ECO:0007669"/>
    <property type="project" value="UniProtKB-SubCell"/>
</dbReference>
<organism evidence="7">
    <name type="scientific">Echinococcus granulosus</name>
    <name type="common">Hydatid tapeworm</name>
    <dbReference type="NCBI Taxonomy" id="6210"/>
    <lineage>
        <taxon>Eukaryota</taxon>
        <taxon>Metazoa</taxon>
        <taxon>Spiralia</taxon>
        <taxon>Lophotrochozoa</taxon>
        <taxon>Platyhelminthes</taxon>
        <taxon>Cestoda</taxon>
        <taxon>Eucestoda</taxon>
        <taxon>Cyclophyllidea</taxon>
        <taxon>Taeniidae</taxon>
        <taxon>Echinococcus</taxon>
        <taxon>Echinococcus granulosus group</taxon>
    </lineage>
</organism>
<dbReference type="SUPFAM" id="SSF50978">
    <property type="entry name" value="WD40 repeat-like"/>
    <property type="match status" value="2"/>
</dbReference>
<dbReference type="PANTHER" id="PTHR24098">
    <property type="entry name" value="OUTER SEGMENT 5"/>
    <property type="match status" value="1"/>
</dbReference>
<feature type="domain" description="IFT80/172/WDR35 TPR" evidence="6">
    <location>
        <begin position="584"/>
        <end position="719"/>
    </location>
</feature>
<evidence type="ECO:0000313" key="9">
    <source>
        <dbReference type="WBParaSite" id="EgrG_000776900"/>
    </source>
</evidence>
<name>A0A068W751_ECHGR</name>
<evidence type="ECO:0000313" key="7">
    <source>
        <dbReference type="EMBL" id="CDS15375.1"/>
    </source>
</evidence>
<evidence type="ECO:0000256" key="4">
    <source>
        <dbReference type="PROSITE-ProRule" id="PRU00221"/>
    </source>
</evidence>
<dbReference type="SMART" id="SM00320">
    <property type="entry name" value="WD40"/>
    <property type="match status" value="5"/>
</dbReference>
<evidence type="ECO:0000259" key="5">
    <source>
        <dbReference type="Pfam" id="PF23335"/>
    </source>
</evidence>
<proteinExistence type="predicted"/>
<keyword evidence="2" id="KW-0969">Cilium</keyword>
<dbReference type="Proteomes" id="UP000492820">
    <property type="component" value="Unassembled WGS sequence"/>
</dbReference>
<dbReference type="Pfam" id="PF23387">
    <property type="entry name" value="TPR_IFT80_172"/>
    <property type="match status" value="1"/>
</dbReference>
<dbReference type="InterPro" id="IPR056456">
    <property type="entry name" value="Beta-prop_IFT80_2nd"/>
</dbReference>
<dbReference type="InterPro" id="IPR056157">
    <property type="entry name" value="TPR_IFT80_172_dom"/>
</dbReference>
<feature type="repeat" description="WD" evidence="4">
    <location>
        <begin position="69"/>
        <end position="101"/>
    </location>
</feature>
<dbReference type="GO" id="GO:0030992">
    <property type="term" value="C:intraciliary transport particle B"/>
    <property type="evidence" value="ECO:0007669"/>
    <property type="project" value="TreeGrafter"/>
</dbReference>
<evidence type="ECO:0000256" key="1">
    <source>
        <dbReference type="ARBA" id="ARBA00004138"/>
    </source>
</evidence>
<dbReference type="InterPro" id="IPR036322">
    <property type="entry name" value="WD40_repeat_dom_sf"/>
</dbReference>
<keyword evidence="3" id="KW-0966">Cell projection</keyword>